<protein>
    <submittedName>
        <fullName evidence="2">Uncharacterized protein</fullName>
    </submittedName>
</protein>
<keyword evidence="3" id="KW-1185">Reference proteome</keyword>
<comment type="caution">
    <text evidence="2">The sequence shown here is derived from an EMBL/GenBank/DDBJ whole genome shotgun (WGS) entry which is preliminary data.</text>
</comment>
<feature type="transmembrane region" description="Helical" evidence="1">
    <location>
        <begin position="19"/>
        <end position="40"/>
    </location>
</feature>
<reference evidence="2 3" key="1">
    <citation type="submission" date="2023-11" db="EMBL/GenBank/DDBJ databases">
        <title>Actinomadura monticuli sp. nov., isolated from volcanic ash.</title>
        <authorList>
            <person name="Lee S.D."/>
            <person name="Yang H."/>
            <person name="Kim I.S."/>
        </authorList>
    </citation>
    <scope>NUCLEOTIDE SEQUENCE [LARGE SCALE GENOMIC DNA]</scope>
    <source>
        <strain evidence="2 3">DSM 45346</strain>
    </source>
</reference>
<dbReference type="EMBL" id="JAXCEH010000018">
    <property type="protein sequence ID" value="MFA1557030.1"/>
    <property type="molecule type" value="Genomic_DNA"/>
</dbReference>
<name>A0ABV4R2A0_9ACTN</name>
<evidence type="ECO:0000313" key="2">
    <source>
        <dbReference type="EMBL" id="MFA1557030.1"/>
    </source>
</evidence>
<organism evidence="2 3">
    <name type="scientific">Actinomadura chokoriensis</name>
    <dbReference type="NCBI Taxonomy" id="454156"/>
    <lineage>
        <taxon>Bacteria</taxon>
        <taxon>Bacillati</taxon>
        <taxon>Actinomycetota</taxon>
        <taxon>Actinomycetes</taxon>
        <taxon>Streptosporangiales</taxon>
        <taxon>Thermomonosporaceae</taxon>
        <taxon>Actinomadura</taxon>
    </lineage>
</organism>
<sequence length="210" mass="22556">MTEQTPTEKPPESRAKGRIVIGVLVVVLLLGAGLVVLMLFDGGEQEGEPGAAPRGTIAPGSKLNILTAGDYPWAMTITSEGGATCGLAATHTMPPCSLLIPENRSVLHLQARFRKNLIYDRPPRDGFVWYGCDEGPKSKTCTFTVTRPGGVCITGVDPVVRYDSCTRLWESGVLSRLPKAPPKFTRDPVSSRLLWSFPPGVCEADGMTLC</sequence>
<keyword evidence="1" id="KW-0472">Membrane</keyword>
<evidence type="ECO:0000256" key="1">
    <source>
        <dbReference type="SAM" id="Phobius"/>
    </source>
</evidence>
<keyword evidence="1" id="KW-0812">Transmembrane</keyword>
<evidence type="ECO:0000313" key="3">
    <source>
        <dbReference type="Proteomes" id="UP001569904"/>
    </source>
</evidence>
<dbReference type="Proteomes" id="UP001569904">
    <property type="component" value="Unassembled WGS sequence"/>
</dbReference>
<accession>A0ABV4R2A0</accession>
<proteinExistence type="predicted"/>
<keyword evidence="1" id="KW-1133">Transmembrane helix</keyword>
<gene>
    <name evidence="2" type="ORF">SM436_25400</name>
</gene>
<dbReference type="RefSeq" id="WP_371943779.1">
    <property type="nucleotide sequence ID" value="NZ_JAXCEH010000018.1"/>
</dbReference>